<feature type="transmembrane region" description="Helical" evidence="1">
    <location>
        <begin position="6"/>
        <end position="27"/>
    </location>
</feature>
<dbReference type="RefSeq" id="WP_124029261.1">
    <property type="nucleotide sequence ID" value="NZ_JBHRSN010000013.1"/>
</dbReference>
<keyword evidence="1" id="KW-0812">Transmembrane</keyword>
<evidence type="ECO:0000313" key="2">
    <source>
        <dbReference type="EMBL" id="RPJ65133.1"/>
    </source>
</evidence>
<keyword evidence="1" id="KW-1133">Transmembrane helix</keyword>
<dbReference type="EMBL" id="RPOK01000006">
    <property type="protein sequence ID" value="RPJ65133.1"/>
    <property type="molecule type" value="Genomic_DNA"/>
</dbReference>
<gene>
    <name evidence="2" type="ORF">DRW07_17655</name>
</gene>
<comment type="caution">
    <text evidence="2">The sequence shown here is derived from an EMBL/GenBank/DDBJ whole genome shotgun (WGS) entry which is preliminary data.</text>
</comment>
<dbReference type="AlphaFoldDB" id="A0A3N5XXG7"/>
<evidence type="ECO:0000256" key="1">
    <source>
        <dbReference type="SAM" id="Phobius"/>
    </source>
</evidence>
<accession>A0A3N5XXG7</accession>
<sequence length="96" mass="10769">MSPEFAVIGLNICIVAVAYTSVFPVLAGKNVKKIALLDLIASVISLCIVGSVYWGNDFGFSLGLFEVNWFWYTLITYGLCEIPAYLWYVKKHRITL</sequence>
<feature type="transmembrane region" description="Helical" evidence="1">
    <location>
        <begin position="69"/>
        <end position="88"/>
    </location>
</feature>
<dbReference type="Proteomes" id="UP000275281">
    <property type="component" value="Unassembled WGS sequence"/>
</dbReference>
<feature type="transmembrane region" description="Helical" evidence="1">
    <location>
        <begin position="34"/>
        <end position="54"/>
    </location>
</feature>
<name>A0A3N5XXG7_9ALTE</name>
<evidence type="ECO:0000313" key="3">
    <source>
        <dbReference type="Proteomes" id="UP000275281"/>
    </source>
</evidence>
<organism evidence="2 3">
    <name type="scientific">Alteromonas sediminis</name>
    <dbReference type="NCBI Taxonomy" id="2259342"/>
    <lineage>
        <taxon>Bacteria</taxon>
        <taxon>Pseudomonadati</taxon>
        <taxon>Pseudomonadota</taxon>
        <taxon>Gammaproteobacteria</taxon>
        <taxon>Alteromonadales</taxon>
        <taxon>Alteromonadaceae</taxon>
        <taxon>Alteromonas/Salinimonas group</taxon>
        <taxon>Alteromonas</taxon>
    </lineage>
</organism>
<protein>
    <submittedName>
        <fullName evidence="2">Uncharacterized protein</fullName>
    </submittedName>
</protein>
<dbReference type="OrthoDB" id="7063456at2"/>
<keyword evidence="3" id="KW-1185">Reference proteome</keyword>
<reference evidence="2 3" key="1">
    <citation type="submission" date="2018-11" db="EMBL/GenBank/DDBJ databases">
        <authorList>
            <person name="Ye M.-Q."/>
            <person name="Du Z.-J."/>
        </authorList>
    </citation>
    <scope>NUCLEOTIDE SEQUENCE [LARGE SCALE GENOMIC DNA]</scope>
    <source>
        <strain evidence="2 3">U0105</strain>
    </source>
</reference>
<proteinExistence type="predicted"/>
<keyword evidence="1" id="KW-0472">Membrane</keyword>